<sequence>MHRLDQVPFFFWQLSEFNACNL</sequence>
<evidence type="ECO:0000313" key="1">
    <source>
        <dbReference type="EMBL" id="MBX66563.1"/>
    </source>
</evidence>
<reference evidence="1" key="1">
    <citation type="submission" date="2018-02" db="EMBL/GenBank/DDBJ databases">
        <title>Rhizophora mucronata_Transcriptome.</title>
        <authorList>
            <person name="Meera S.P."/>
            <person name="Sreeshan A."/>
            <person name="Augustine A."/>
        </authorList>
    </citation>
    <scope>NUCLEOTIDE SEQUENCE</scope>
    <source>
        <tissue evidence="1">Leaf</tissue>
    </source>
</reference>
<protein>
    <submittedName>
        <fullName evidence="1">Uncharacterized protein</fullName>
    </submittedName>
</protein>
<dbReference type="AlphaFoldDB" id="A0A2P2QHU3"/>
<organism evidence="1">
    <name type="scientific">Rhizophora mucronata</name>
    <name type="common">Asiatic mangrove</name>
    <dbReference type="NCBI Taxonomy" id="61149"/>
    <lineage>
        <taxon>Eukaryota</taxon>
        <taxon>Viridiplantae</taxon>
        <taxon>Streptophyta</taxon>
        <taxon>Embryophyta</taxon>
        <taxon>Tracheophyta</taxon>
        <taxon>Spermatophyta</taxon>
        <taxon>Magnoliopsida</taxon>
        <taxon>eudicotyledons</taxon>
        <taxon>Gunneridae</taxon>
        <taxon>Pentapetalae</taxon>
        <taxon>rosids</taxon>
        <taxon>fabids</taxon>
        <taxon>Malpighiales</taxon>
        <taxon>Rhizophoraceae</taxon>
        <taxon>Rhizophora</taxon>
    </lineage>
</organism>
<accession>A0A2P2QHU3</accession>
<proteinExistence type="predicted"/>
<name>A0A2P2QHU3_RHIMU</name>
<dbReference type="EMBL" id="GGEC01086079">
    <property type="protein sequence ID" value="MBX66563.1"/>
    <property type="molecule type" value="Transcribed_RNA"/>
</dbReference>